<sequence length="73" mass="8550">MNPEELDKKFDAGEDVMEFFDLSTLKRPELESKPINVNFPQWMIKGLDEEAKRLGVNREAVIKTWIAQKLDQK</sequence>
<dbReference type="KEGG" id="enn:FRE64_15590"/>
<dbReference type="RefSeq" id="WP_146297073.1">
    <property type="nucleotide sequence ID" value="NZ_CP042326.1"/>
</dbReference>
<dbReference type="EMBL" id="CP042326">
    <property type="protein sequence ID" value="QDZ41239.1"/>
    <property type="molecule type" value="Genomic_DNA"/>
</dbReference>
<evidence type="ECO:0000313" key="1">
    <source>
        <dbReference type="EMBL" id="QDZ41239.1"/>
    </source>
</evidence>
<name>A0A5B8NSC7_9CHRO</name>
<gene>
    <name evidence="1" type="ORF">FRE64_15590</name>
</gene>
<proteinExistence type="predicted"/>
<protein>
    <submittedName>
        <fullName evidence="1">CopG family transcriptional regulator</fullName>
    </submittedName>
</protein>
<reference evidence="1" key="1">
    <citation type="submission" date="2019-08" db="EMBL/GenBank/DDBJ databases">
        <title>Carotenoids and Carotenoid Binding Proteins in the Halophilic Cyanobacterium Euhalothece sp. ZM00.</title>
        <authorList>
            <person name="Cho S.M."/>
            <person name="Song J.Y."/>
            <person name="Park Y.-I."/>
        </authorList>
    </citation>
    <scope>NUCLEOTIDE SEQUENCE [LARGE SCALE GENOMIC DNA]</scope>
    <source>
        <strain evidence="1">Z-M001</strain>
    </source>
</reference>
<evidence type="ECO:0000313" key="2">
    <source>
        <dbReference type="Proteomes" id="UP000318453"/>
    </source>
</evidence>
<dbReference type="NCBIfam" id="NF047399">
    <property type="entry name" value="BrnA_antitoxin_add"/>
    <property type="match status" value="1"/>
</dbReference>
<dbReference type="OrthoDB" id="9798485at2"/>
<dbReference type="AlphaFoldDB" id="A0A5B8NSC7"/>
<accession>A0A5B8NSC7</accession>
<organism evidence="1 2">
    <name type="scientific">Euhalothece natronophila Z-M001</name>
    <dbReference type="NCBI Taxonomy" id="522448"/>
    <lineage>
        <taxon>Bacteria</taxon>
        <taxon>Bacillati</taxon>
        <taxon>Cyanobacteriota</taxon>
        <taxon>Cyanophyceae</taxon>
        <taxon>Oscillatoriophycideae</taxon>
        <taxon>Chroococcales</taxon>
        <taxon>Halothecacae</taxon>
        <taxon>Halothece cluster</taxon>
        <taxon>Euhalothece</taxon>
    </lineage>
</organism>
<dbReference type="Proteomes" id="UP000318453">
    <property type="component" value="Chromosome"/>
</dbReference>
<keyword evidence="2" id="KW-1185">Reference proteome</keyword>